<dbReference type="EMBL" id="MU277198">
    <property type="protein sequence ID" value="KAI0064619.1"/>
    <property type="molecule type" value="Genomic_DNA"/>
</dbReference>
<name>A0ACB8T829_9AGAM</name>
<protein>
    <submittedName>
        <fullName evidence="1">Uncharacterized protein</fullName>
    </submittedName>
</protein>
<reference evidence="1" key="1">
    <citation type="submission" date="2021-03" db="EMBL/GenBank/DDBJ databases">
        <authorList>
            <consortium name="DOE Joint Genome Institute"/>
            <person name="Ahrendt S."/>
            <person name="Looney B.P."/>
            <person name="Miyauchi S."/>
            <person name="Morin E."/>
            <person name="Drula E."/>
            <person name="Courty P.E."/>
            <person name="Chicoki N."/>
            <person name="Fauchery L."/>
            <person name="Kohler A."/>
            <person name="Kuo A."/>
            <person name="Labutti K."/>
            <person name="Pangilinan J."/>
            <person name="Lipzen A."/>
            <person name="Riley R."/>
            <person name="Andreopoulos W."/>
            <person name="He G."/>
            <person name="Johnson J."/>
            <person name="Barry K.W."/>
            <person name="Grigoriev I.V."/>
            <person name="Nagy L."/>
            <person name="Hibbett D."/>
            <person name="Henrissat B."/>
            <person name="Matheny P.B."/>
            <person name="Labbe J."/>
            <person name="Martin F."/>
        </authorList>
    </citation>
    <scope>NUCLEOTIDE SEQUENCE</scope>
    <source>
        <strain evidence="1">HHB10654</strain>
    </source>
</reference>
<comment type="caution">
    <text evidence="1">The sequence shown here is derived from an EMBL/GenBank/DDBJ whole genome shotgun (WGS) entry which is preliminary data.</text>
</comment>
<evidence type="ECO:0000313" key="1">
    <source>
        <dbReference type="EMBL" id="KAI0064619.1"/>
    </source>
</evidence>
<dbReference type="Proteomes" id="UP000814140">
    <property type="component" value="Unassembled WGS sequence"/>
</dbReference>
<organism evidence="1 2">
    <name type="scientific">Artomyces pyxidatus</name>
    <dbReference type="NCBI Taxonomy" id="48021"/>
    <lineage>
        <taxon>Eukaryota</taxon>
        <taxon>Fungi</taxon>
        <taxon>Dikarya</taxon>
        <taxon>Basidiomycota</taxon>
        <taxon>Agaricomycotina</taxon>
        <taxon>Agaricomycetes</taxon>
        <taxon>Russulales</taxon>
        <taxon>Auriscalpiaceae</taxon>
        <taxon>Artomyces</taxon>
    </lineage>
</organism>
<proteinExistence type="predicted"/>
<keyword evidence="2" id="KW-1185">Reference proteome</keyword>
<gene>
    <name evidence="1" type="ORF">BV25DRAFT_270200</name>
</gene>
<reference evidence="1" key="2">
    <citation type="journal article" date="2022" name="New Phytol.">
        <title>Evolutionary transition to the ectomycorrhizal habit in the genomes of a hyperdiverse lineage of mushroom-forming fungi.</title>
        <authorList>
            <person name="Looney B."/>
            <person name="Miyauchi S."/>
            <person name="Morin E."/>
            <person name="Drula E."/>
            <person name="Courty P.E."/>
            <person name="Kohler A."/>
            <person name="Kuo A."/>
            <person name="LaButti K."/>
            <person name="Pangilinan J."/>
            <person name="Lipzen A."/>
            <person name="Riley R."/>
            <person name="Andreopoulos W."/>
            <person name="He G."/>
            <person name="Johnson J."/>
            <person name="Nolan M."/>
            <person name="Tritt A."/>
            <person name="Barry K.W."/>
            <person name="Grigoriev I.V."/>
            <person name="Nagy L.G."/>
            <person name="Hibbett D."/>
            <person name="Henrissat B."/>
            <person name="Matheny P.B."/>
            <person name="Labbe J."/>
            <person name="Martin F.M."/>
        </authorList>
    </citation>
    <scope>NUCLEOTIDE SEQUENCE</scope>
    <source>
        <strain evidence="1">HHB10654</strain>
    </source>
</reference>
<evidence type="ECO:0000313" key="2">
    <source>
        <dbReference type="Proteomes" id="UP000814140"/>
    </source>
</evidence>
<accession>A0ACB8T829</accession>
<sequence length="142" mass="15893">MFQQRWGSWTGGHVQYVRGERPGPSGWSRGKYTGMGALLGVWLGWGGGWDMLRIGVRMRVRMDVEIGVPIVLFYAQATASQPHLALKEATMHRSGKRVWPGKEHGALSKISTDSARCEDGRRSKTRALAVRPISRSRWTSTQ</sequence>